<sequence length="26" mass="2905">MTFLCFLPQLGPRSRASLMPCFTSLS</sequence>
<reference evidence="1" key="1">
    <citation type="submission" date="2018-02" db="EMBL/GenBank/DDBJ databases">
        <title>Rhizophora mucronata_Transcriptome.</title>
        <authorList>
            <person name="Meera S.P."/>
            <person name="Sreeshan A."/>
            <person name="Augustine A."/>
        </authorList>
    </citation>
    <scope>NUCLEOTIDE SEQUENCE</scope>
    <source>
        <tissue evidence="1">Leaf</tissue>
    </source>
</reference>
<organism evidence="1">
    <name type="scientific">Rhizophora mucronata</name>
    <name type="common">Asiatic mangrove</name>
    <dbReference type="NCBI Taxonomy" id="61149"/>
    <lineage>
        <taxon>Eukaryota</taxon>
        <taxon>Viridiplantae</taxon>
        <taxon>Streptophyta</taxon>
        <taxon>Embryophyta</taxon>
        <taxon>Tracheophyta</taxon>
        <taxon>Spermatophyta</taxon>
        <taxon>Magnoliopsida</taxon>
        <taxon>eudicotyledons</taxon>
        <taxon>Gunneridae</taxon>
        <taxon>Pentapetalae</taxon>
        <taxon>rosids</taxon>
        <taxon>fabids</taxon>
        <taxon>Malpighiales</taxon>
        <taxon>Rhizophoraceae</taxon>
        <taxon>Rhizophora</taxon>
    </lineage>
</organism>
<dbReference type="GO" id="GO:0005840">
    <property type="term" value="C:ribosome"/>
    <property type="evidence" value="ECO:0007669"/>
    <property type="project" value="UniProtKB-KW"/>
</dbReference>
<dbReference type="EMBL" id="GGEC01011330">
    <property type="protein sequence ID" value="MBW91813.1"/>
    <property type="molecule type" value="Transcribed_RNA"/>
</dbReference>
<keyword evidence="1" id="KW-0689">Ribosomal protein</keyword>
<protein>
    <submittedName>
        <fullName evidence="1">60S ribosomal protein L28-2</fullName>
    </submittedName>
</protein>
<accession>A0A2P2JEC2</accession>
<name>A0A2P2JEC2_RHIMU</name>
<evidence type="ECO:0000313" key="1">
    <source>
        <dbReference type="EMBL" id="MBW91813.1"/>
    </source>
</evidence>
<keyword evidence="1" id="KW-0687">Ribonucleoprotein</keyword>
<dbReference type="AlphaFoldDB" id="A0A2P2JEC2"/>
<proteinExistence type="predicted"/>